<comment type="caution">
    <text evidence="2">The sequence shown here is derived from an EMBL/GenBank/DDBJ whole genome shotgun (WGS) entry which is preliminary data.</text>
</comment>
<gene>
    <name evidence="2" type="ORF">ACFOUO_09520</name>
</gene>
<proteinExistence type="predicted"/>
<sequence length="111" mass="12374">MKDFVKKGMAAGLGLAVISKERAEKAVNELVKRGELAPSASRELLDKLITRGEQEREELDSLLRERVKKILGEMEVATQEDIRRLEQHIRLLENQLSETKVSSAGSSGESN</sequence>
<dbReference type="RefSeq" id="WP_380704537.1">
    <property type="nucleotide sequence ID" value="NZ_JBHSAP010000009.1"/>
</dbReference>
<accession>A0ABV8JJU7</accession>
<dbReference type="PANTHER" id="PTHR38664:SF1">
    <property type="entry name" value="SLR0058 PROTEIN"/>
    <property type="match status" value="1"/>
</dbReference>
<dbReference type="Proteomes" id="UP001595843">
    <property type="component" value="Unassembled WGS sequence"/>
</dbReference>
<dbReference type="PANTHER" id="PTHR38664">
    <property type="entry name" value="SLR0058 PROTEIN"/>
    <property type="match status" value="1"/>
</dbReference>
<reference evidence="3" key="1">
    <citation type="journal article" date="2019" name="Int. J. Syst. Evol. Microbiol.">
        <title>The Global Catalogue of Microorganisms (GCM) 10K type strain sequencing project: providing services to taxonomists for standard genome sequencing and annotation.</title>
        <authorList>
            <consortium name="The Broad Institute Genomics Platform"/>
            <consortium name="The Broad Institute Genome Sequencing Center for Infectious Disease"/>
            <person name="Wu L."/>
            <person name="Ma J."/>
        </authorList>
    </citation>
    <scope>NUCLEOTIDE SEQUENCE [LARGE SCALE GENOMIC DNA]</scope>
    <source>
        <strain evidence="3">IBRC-M 10813</strain>
    </source>
</reference>
<evidence type="ECO:0000256" key="1">
    <source>
        <dbReference type="SAM" id="Coils"/>
    </source>
</evidence>
<keyword evidence="1" id="KW-0175">Coiled coil</keyword>
<organism evidence="2 3">
    <name type="scientific">Salinithrix halophila</name>
    <dbReference type="NCBI Taxonomy" id="1485204"/>
    <lineage>
        <taxon>Bacteria</taxon>
        <taxon>Bacillati</taxon>
        <taxon>Bacillota</taxon>
        <taxon>Bacilli</taxon>
        <taxon>Bacillales</taxon>
        <taxon>Thermoactinomycetaceae</taxon>
        <taxon>Salinithrix</taxon>
    </lineage>
</organism>
<protein>
    <submittedName>
        <fullName evidence="2">Phasin family protein</fullName>
    </submittedName>
</protein>
<dbReference type="NCBIfam" id="NF047773">
    <property type="entry name" value="phas_rel_Lepto"/>
    <property type="match status" value="1"/>
</dbReference>
<name>A0ABV8JJU7_9BACL</name>
<keyword evidence="3" id="KW-1185">Reference proteome</keyword>
<dbReference type="EMBL" id="JBHSAP010000009">
    <property type="protein sequence ID" value="MFC4077052.1"/>
    <property type="molecule type" value="Genomic_DNA"/>
</dbReference>
<evidence type="ECO:0000313" key="2">
    <source>
        <dbReference type="EMBL" id="MFC4077052.1"/>
    </source>
</evidence>
<dbReference type="InterPro" id="IPR008769">
    <property type="entry name" value="PhaF_PhaI"/>
</dbReference>
<evidence type="ECO:0000313" key="3">
    <source>
        <dbReference type="Proteomes" id="UP001595843"/>
    </source>
</evidence>
<feature type="coiled-coil region" evidence="1">
    <location>
        <begin position="45"/>
        <end position="102"/>
    </location>
</feature>